<dbReference type="SUPFAM" id="SSF158752">
    <property type="entry name" value="HP0242-like"/>
    <property type="match status" value="1"/>
</dbReference>
<dbReference type="EMBL" id="FPHM01000282">
    <property type="protein sequence ID" value="SFV71611.1"/>
    <property type="molecule type" value="Genomic_DNA"/>
</dbReference>
<evidence type="ECO:0000313" key="1">
    <source>
        <dbReference type="EMBL" id="SFV71611.1"/>
    </source>
</evidence>
<evidence type="ECO:0008006" key="2">
    <source>
        <dbReference type="Google" id="ProtNLM"/>
    </source>
</evidence>
<dbReference type="Pfam" id="PF09442">
    <property type="entry name" value="DUF2018"/>
    <property type="match status" value="1"/>
</dbReference>
<dbReference type="AlphaFoldDB" id="A0A1W1D155"/>
<proteinExistence type="predicted"/>
<name>A0A1W1D155_9ZZZZ</name>
<dbReference type="InterPro" id="IPR023126">
    <property type="entry name" value="HP0242-like_sf"/>
</dbReference>
<accession>A0A1W1D155</accession>
<gene>
    <name evidence="1" type="ORF">MNB_SV-13-949</name>
</gene>
<reference evidence="1" key="1">
    <citation type="submission" date="2016-10" db="EMBL/GenBank/DDBJ databases">
        <authorList>
            <person name="de Groot N.N."/>
        </authorList>
    </citation>
    <scope>NUCLEOTIDE SEQUENCE</scope>
</reference>
<sequence>MNIFDDDDQFVGTPKSNYFSIAKTANQNIVEMELDKMFRRFAVAEKILEEKGLEEEHERLMRSMVIDKELDDRTNSLYIELVGNIVTQCE</sequence>
<dbReference type="InterPro" id="IPR018563">
    <property type="entry name" value="DUF2018"/>
</dbReference>
<organism evidence="1">
    <name type="scientific">hydrothermal vent metagenome</name>
    <dbReference type="NCBI Taxonomy" id="652676"/>
    <lineage>
        <taxon>unclassified sequences</taxon>
        <taxon>metagenomes</taxon>
        <taxon>ecological metagenomes</taxon>
    </lineage>
</organism>
<dbReference type="Gene3D" id="1.10.3350.10">
    <property type="entry name" value="HP0242-like domain"/>
    <property type="match status" value="1"/>
</dbReference>
<protein>
    <recommendedName>
        <fullName evidence="2">DUF2018 domain-containing protein</fullName>
    </recommendedName>
</protein>